<dbReference type="PANTHER" id="PTHR31005">
    <property type="entry name" value="DUF4139 DOMAIN-CONTAINING PROTEIN"/>
    <property type="match status" value="1"/>
</dbReference>
<feature type="coiled-coil region" evidence="1">
    <location>
        <begin position="150"/>
        <end position="177"/>
    </location>
</feature>
<reference evidence="5 6" key="1">
    <citation type="submission" date="2024-09" db="EMBL/GenBank/DDBJ databases">
        <authorList>
            <person name="Lee S.D."/>
        </authorList>
    </citation>
    <scope>NUCLEOTIDE SEQUENCE [LARGE SCALE GENOMIC DNA]</scope>
    <source>
        <strain evidence="5 6">N1-5</strain>
    </source>
</reference>
<organism evidence="5 6">
    <name type="scientific">Streptacidiphilus cavernicola</name>
    <dbReference type="NCBI Taxonomy" id="3342716"/>
    <lineage>
        <taxon>Bacteria</taxon>
        <taxon>Bacillati</taxon>
        <taxon>Actinomycetota</taxon>
        <taxon>Actinomycetes</taxon>
        <taxon>Kitasatosporales</taxon>
        <taxon>Streptomycetaceae</taxon>
        <taxon>Streptacidiphilus</taxon>
    </lineage>
</organism>
<keyword evidence="1" id="KW-0175">Coiled coil</keyword>
<evidence type="ECO:0000313" key="5">
    <source>
        <dbReference type="EMBL" id="MFC1402882.1"/>
    </source>
</evidence>
<evidence type="ECO:0000313" key="6">
    <source>
        <dbReference type="Proteomes" id="UP001592528"/>
    </source>
</evidence>
<dbReference type="InterPro" id="IPR025554">
    <property type="entry name" value="DUF4140"/>
</dbReference>
<feature type="region of interest" description="Disordered" evidence="2">
    <location>
        <begin position="409"/>
        <end position="432"/>
    </location>
</feature>
<proteinExistence type="predicted"/>
<evidence type="ECO:0000256" key="2">
    <source>
        <dbReference type="SAM" id="MobiDB-lite"/>
    </source>
</evidence>
<gene>
    <name evidence="5" type="ORF">ACEZDJ_16455</name>
</gene>
<keyword evidence="6" id="KW-1185">Reference proteome</keyword>
<evidence type="ECO:0000259" key="4">
    <source>
        <dbReference type="Pfam" id="PF13600"/>
    </source>
</evidence>
<accession>A0ABV6UN57</accession>
<dbReference type="Proteomes" id="UP001592528">
    <property type="component" value="Unassembled WGS sequence"/>
</dbReference>
<dbReference type="Pfam" id="PF13600">
    <property type="entry name" value="DUF4140"/>
    <property type="match status" value="1"/>
</dbReference>
<feature type="domain" description="DUF4140" evidence="4">
    <location>
        <begin position="14"/>
        <end position="113"/>
    </location>
</feature>
<evidence type="ECO:0000259" key="3">
    <source>
        <dbReference type="Pfam" id="PF13598"/>
    </source>
</evidence>
<protein>
    <submittedName>
        <fullName evidence="5">DUF4139 domain-containing protein</fullName>
    </submittedName>
</protein>
<name>A0ABV6UN57_9ACTN</name>
<dbReference type="RefSeq" id="WP_051725598.1">
    <property type="nucleotide sequence ID" value="NZ_JBHEZZ010000008.1"/>
</dbReference>
<dbReference type="Pfam" id="PF13598">
    <property type="entry name" value="DUF4139"/>
    <property type="match status" value="1"/>
</dbReference>
<dbReference type="EMBL" id="JBHEZZ010000008">
    <property type="protein sequence ID" value="MFC1402882.1"/>
    <property type="molecule type" value="Genomic_DNA"/>
</dbReference>
<sequence length="713" mass="75238">MSDISSEDSRLVSVVVYASGAVCRRRALIRARSGPGPFRIALGGLPLALDPHSLRAAVVSGPQRLRVLDVRREVEAALPSVEDLSPLRSACDEAEEAADAAGAARAALAAQVEHTAALRAVPPVPRRGDPPRHAPADALLALADFVDTRLGELQQRLLAAEDAEREARREAEIARRRLRAASGALPTERVSPSTTVVLTLDQAGAAGPEEGPSGQPEQPEPEIELELEYGVPGATWTPTYHLRLDGIHSDTPGGSLAMRAVVAQRTGEDWTGVRLGLSTADLRRRTELPELRSLRLGRRQTEVAPMFRREPPSGLAELFTGYDAFPKPAAVEAQASAAMAGGAAAGLLEEDADLAMDTFSVKSVRTRSVGSAGPTGGPVPFPPAMAAPPAPAPGGPAYAQPMQAMRAPMAPSGGYGGPPSEAKKAFGAGAAQQPEPDQALRDLAQLALAGPDEPAAERGLLRPGAAGTGAVATEYRRRAESVARLALPPRSVPVRSSAGSFDHRYDTAATVDVPADGAWHTVPVLEFPVELAAEHICVPAVDPRVYAAVRLGNTSPHALLAGAAEVTVDGAYLMTVQLPTLAPGQHRRVGIGVVESVQVARHTRMRESTAGLRGGTVVLEHSVEIELVNRLGRPVTVEVRERVPVGGDKDVKVEEQQANPPWTVVPPEQDEQHQRGMRVWRVTLEPHAKQQLNGGYAVRIPAAKAVVDGNRRL</sequence>
<dbReference type="InterPro" id="IPR037291">
    <property type="entry name" value="DUF4139"/>
</dbReference>
<comment type="caution">
    <text evidence="5">The sequence shown here is derived from an EMBL/GenBank/DDBJ whole genome shotgun (WGS) entry which is preliminary data.</text>
</comment>
<feature type="domain" description="DUF4139" evidence="3">
    <location>
        <begin position="225"/>
        <end position="701"/>
    </location>
</feature>
<evidence type="ECO:0000256" key="1">
    <source>
        <dbReference type="SAM" id="Coils"/>
    </source>
</evidence>
<dbReference type="PANTHER" id="PTHR31005:SF8">
    <property type="entry name" value="DUF4139 DOMAIN-CONTAINING PROTEIN"/>
    <property type="match status" value="1"/>
</dbReference>
<dbReference type="InterPro" id="IPR011935">
    <property type="entry name" value="CHP02231"/>
</dbReference>